<feature type="transmembrane region" description="Helical" evidence="5">
    <location>
        <begin position="30"/>
        <end position="50"/>
    </location>
</feature>
<dbReference type="PANTHER" id="PTHR31465:SF9">
    <property type="entry name" value="SPHINGOID LONG-CHAIN BASE TRANSPORTER RSB1"/>
    <property type="match status" value="1"/>
</dbReference>
<dbReference type="GO" id="GO:0005886">
    <property type="term" value="C:plasma membrane"/>
    <property type="evidence" value="ECO:0007669"/>
    <property type="project" value="TreeGrafter"/>
</dbReference>
<dbReference type="EMBL" id="KV427688">
    <property type="protein sequence ID" value="KZT00333.1"/>
    <property type="molecule type" value="Genomic_DNA"/>
</dbReference>
<keyword evidence="4 5" id="KW-0472">Membrane</keyword>
<dbReference type="GeneID" id="63828793"/>
<proteinExistence type="predicted"/>
<evidence type="ECO:0000313" key="7">
    <source>
        <dbReference type="Proteomes" id="UP000076871"/>
    </source>
</evidence>
<evidence type="ECO:0000256" key="4">
    <source>
        <dbReference type="ARBA" id="ARBA00023136"/>
    </source>
</evidence>
<dbReference type="Proteomes" id="UP000076871">
    <property type="component" value="Unassembled WGS sequence"/>
</dbReference>
<dbReference type="STRING" id="1314785.A0A165B682"/>
<keyword evidence="7" id="KW-1185">Reference proteome</keyword>
<evidence type="ECO:0000256" key="2">
    <source>
        <dbReference type="ARBA" id="ARBA00022692"/>
    </source>
</evidence>
<organism evidence="6 7">
    <name type="scientific">Laetiporus sulphureus 93-53</name>
    <dbReference type="NCBI Taxonomy" id="1314785"/>
    <lineage>
        <taxon>Eukaryota</taxon>
        <taxon>Fungi</taxon>
        <taxon>Dikarya</taxon>
        <taxon>Basidiomycota</taxon>
        <taxon>Agaricomycotina</taxon>
        <taxon>Agaricomycetes</taxon>
        <taxon>Polyporales</taxon>
        <taxon>Laetiporus</taxon>
    </lineage>
</organism>
<dbReference type="InterPro" id="IPR007568">
    <property type="entry name" value="RTA1"/>
</dbReference>
<feature type="transmembrane region" description="Helical" evidence="5">
    <location>
        <begin position="143"/>
        <end position="172"/>
    </location>
</feature>
<accession>A0A165B682</accession>
<dbReference type="PANTHER" id="PTHR31465">
    <property type="entry name" value="PROTEIN RTA1-RELATED"/>
    <property type="match status" value="1"/>
</dbReference>
<name>A0A165B682_9APHY</name>
<dbReference type="Pfam" id="PF04479">
    <property type="entry name" value="RTA1"/>
    <property type="match status" value="2"/>
</dbReference>
<feature type="transmembrane region" description="Helical" evidence="5">
    <location>
        <begin position="214"/>
        <end position="233"/>
    </location>
</feature>
<dbReference type="FunCoup" id="A0A165B682">
    <property type="interactions" value="31"/>
</dbReference>
<keyword evidence="2 5" id="KW-0812">Transmembrane</keyword>
<feature type="transmembrane region" description="Helical" evidence="5">
    <location>
        <begin position="184"/>
        <end position="202"/>
    </location>
</feature>
<dbReference type="InParanoid" id="A0A165B682"/>
<protein>
    <submittedName>
        <fullName evidence="6">RTA1-domain-containing protein</fullName>
    </submittedName>
</protein>
<dbReference type="AlphaFoldDB" id="A0A165B682"/>
<dbReference type="GO" id="GO:0000324">
    <property type="term" value="C:fungal-type vacuole"/>
    <property type="evidence" value="ECO:0007669"/>
    <property type="project" value="TreeGrafter"/>
</dbReference>
<evidence type="ECO:0000256" key="3">
    <source>
        <dbReference type="ARBA" id="ARBA00022989"/>
    </source>
</evidence>
<evidence type="ECO:0000256" key="5">
    <source>
        <dbReference type="SAM" id="Phobius"/>
    </source>
</evidence>
<evidence type="ECO:0000256" key="1">
    <source>
        <dbReference type="ARBA" id="ARBA00004141"/>
    </source>
</evidence>
<feature type="transmembrane region" description="Helical" evidence="5">
    <location>
        <begin position="71"/>
        <end position="93"/>
    </location>
</feature>
<dbReference type="RefSeq" id="XP_040758073.1">
    <property type="nucleotide sequence ID" value="XM_040911765.1"/>
</dbReference>
<keyword evidence="3 5" id="KW-1133">Transmembrane helix</keyword>
<dbReference type="OrthoDB" id="3358017at2759"/>
<feature type="transmembrane region" description="Helical" evidence="5">
    <location>
        <begin position="105"/>
        <end position="131"/>
    </location>
</feature>
<evidence type="ECO:0000313" key="6">
    <source>
        <dbReference type="EMBL" id="KZT00333.1"/>
    </source>
</evidence>
<reference evidence="6 7" key="1">
    <citation type="journal article" date="2016" name="Mol. Biol. Evol.">
        <title>Comparative Genomics of Early-Diverging Mushroom-Forming Fungi Provides Insights into the Origins of Lignocellulose Decay Capabilities.</title>
        <authorList>
            <person name="Nagy L.G."/>
            <person name="Riley R."/>
            <person name="Tritt A."/>
            <person name="Adam C."/>
            <person name="Daum C."/>
            <person name="Floudas D."/>
            <person name="Sun H."/>
            <person name="Yadav J.S."/>
            <person name="Pangilinan J."/>
            <person name="Larsson K.H."/>
            <person name="Matsuura K."/>
            <person name="Barry K."/>
            <person name="Labutti K."/>
            <person name="Kuo R."/>
            <person name="Ohm R.A."/>
            <person name="Bhattacharya S.S."/>
            <person name="Shirouzu T."/>
            <person name="Yoshinaga Y."/>
            <person name="Martin F.M."/>
            <person name="Grigoriev I.V."/>
            <person name="Hibbett D.S."/>
        </authorList>
    </citation>
    <scope>NUCLEOTIDE SEQUENCE [LARGE SCALE GENOMIC DNA]</scope>
    <source>
        <strain evidence="6 7">93-53</strain>
    </source>
</reference>
<sequence>MLAEGRKSVRLPQSCYIARVSSAQFGEDPYGYVPTEWICILFVILFSLSGCNNHIDCSAVIHAAQAIYTRLWWIFPTICLASVLEIIGWSARLWSSQNIVAQNPYLIQIVTTIIAPTPLIAAEFVILGQLIRQLGQCYSRLSARWYTIIVCSFDVVALVVQAVGGAIAAGAVNQGESPNNGGHIMLAGIVFQMGAYILLILATATGHGTDVKSAVAITVYMALAVEFVLRFLWDRPLRMAESTISGYSLDRNTKLVLTGMALSSVCVFIRSVYRTIELADRWKGHIIRIERFFDWLDGGMISLAMFAVNVFHPGILIGPVEQWKQKIRSEEDVDERTPMTISSR</sequence>
<comment type="subcellular location">
    <subcellularLocation>
        <location evidence="1">Membrane</location>
        <topology evidence="1">Multi-pass membrane protein</topology>
    </subcellularLocation>
</comment>
<gene>
    <name evidence="6" type="ORF">LAESUDRAFT_753240</name>
</gene>
<feature type="transmembrane region" description="Helical" evidence="5">
    <location>
        <begin position="253"/>
        <end position="273"/>
    </location>
</feature>